<protein>
    <submittedName>
        <fullName evidence="5">Ion channel protein</fullName>
    </submittedName>
</protein>
<dbReference type="RefSeq" id="WP_097441018.1">
    <property type="nucleotide sequence ID" value="NZ_KZ300477.1"/>
</dbReference>
<proteinExistence type="predicted"/>
<dbReference type="OrthoDB" id="9776208at2"/>
<dbReference type="EMBL" id="NBWU01000007">
    <property type="protein sequence ID" value="PCE62908.1"/>
    <property type="molecule type" value="Genomic_DNA"/>
</dbReference>
<organism evidence="5 6">
    <name type="scientific">Sediminicola luteus</name>
    <dbReference type="NCBI Taxonomy" id="319238"/>
    <lineage>
        <taxon>Bacteria</taxon>
        <taxon>Pseudomonadati</taxon>
        <taxon>Bacteroidota</taxon>
        <taxon>Flavobacteriia</taxon>
        <taxon>Flavobacteriales</taxon>
        <taxon>Flavobacteriaceae</taxon>
        <taxon>Sediminicola</taxon>
    </lineage>
</organism>
<feature type="transmembrane region" description="Helical" evidence="4">
    <location>
        <begin position="161"/>
        <end position="181"/>
    </location>
</feature>
<evidence type="ECO:0000313" key="6">
    <source>
        <dbReference type="Proteomes" id="UP000219559"/>
    </source>
</evidence>
<evidence type="ECO:0000256" key="2">
    <source>
        <dbReference type="ARBA" id="ARBA00022803"/>
    </source>
</evidence>
<keyword evidence="2 3" id="KW-0802">TPR repeat</keyword>
<accession>A0A2A4G4K1</accession>
<evidence type="ECO:0000256" key="1">
    <source>
        <dbReference type="ARBA" id="ARBA00022737"/>
    </source>
</evidence>
<name>A0A2A4G4K1_9FLAO</name>
<feature type="repeat" description="TPR" evidence="3">
    <location>
        <begin position="56"/>
        <end position="89"/>
    </location>
</feature>
<comment type="caution">
    <text evidence="5">The sequence shown here is derived from an EMBL/GenBank/DDBJ whole genome shotgun (WGS) entry which is preliminary data.</text>
</comment>
<keyword evidence="6" id="KW-1185">Reference proteome</keyword>
<feature type="transmembrane region" description="Helical" evidence="4">
    <location>
        <begin position="131"/>
        <end position="149"/>
    </location>
</feature>
<dbReference type="InterPro" id="IPR013105">
    <property type="entry name" value="TPR_2"/>
</dbReference>
<dbReference type="PROSITE" id="PS50005">
    <property type="entry name" value="TPR"/>
    <property type="match status" value="1"/>
</dbReference>
<gene>
    <name evidence="5" type="ORF">B7P33_16665</name>
</gene>
<evidence type="ECO:0000313" key="5">
    <source>
        <dbReference type="EMBL" id="PCE62908.1"/>
    </source>
</evidence>
<dbReference type="InterPro" id="IPR011990">
    <property type="entry name" value="TPR-like_helical_dom_sf"/>
</dbReference>
<dbReference type="InterPro" id="IPR019734">
    <property type="entry name" value="TPR_rpt"/>
</dbReference>
<reference evidence="5 6" key="1">
    <citation type="submission" date="2017-04" db="EMBL/GenBank/DDBJ databases">
        <title>A new member of the family Flavobacteriaceae isolated from ascidians.</title>
        <authorList>
            <person name="Chen L."/>
        </authorList>
    </citation>
    <scope>NUCLEOTIDE SEQUENCE [LARGE SCALE GENOMIC DNA]</scope>
    <source>
        <strain evidence="5 6">HQA918</strain>
    </source>
</reference>
<dbReference type="AlphaFoldDB" id="A0A2A4G4K1"/>
<evidence type="ECO:0000256" key="3">
    <source>
        <dbReference type="PROSITE-ProRule" id="PRU00339"/>
    </source>
</evidence>
<dbReference type="Pfam" id="PF07719">
    <property type="entry name" value="TPR_2"/>
    <property type="match status" value="1"/>
</dbReference>
<keyword evidence="1" id="KW-0677">Repeat</keyword>
<keyword evidence="4" id="KW-0812">Transmembrane</keyword>
<dbReference type="SUPFAM" id="SSF48452">
    <property type="entry name" value="TPR-like"/>
    <property type="match status" value="1"/>
</dbReference>
<evidence type="ECO:0000256" key="4">
    <source>
        <dbReference type="SAM" id="Phobius"/>
    </source>
</evidence>
<dbReference type="Gene3D" id="1.25.40.10">
    <property type="entry name" value="Tetratricopeptide repeat domain"/>
    <property type="match status" value="1"/>
</dbReference>
<keyword evidence="4" id="KW-0472">Membrane</keyword>
<dbReference type="Proteomes" id="UP000219559">
    <property type="component" value="Unassembled WGS sequence"/>
</dbReference>
<dbReference type="SMART" id="SM00028">
    <property type="entry name" value="TPR"/>
    <property type="match status" value="2"/>
</dbReference>
<dbReference type="Gene3D" id="2.30.30.40">
    <property type="entry name" value="SH3 Domains"/>
    <property type="match status" value="1"/>
</dbReference>
<keyword evidence="4" id="KW-1133">Transmembrane helix</keyword>
<sequence>MKRLVTYISVFVTLVGWAQTDTANLFEQGNKAYNAEDFEGAISAYEKILETGQHSAELYFNLGNANYKLNRPGPSIYYFEKALLLSPDDKEILENLAYAQNMTLDAFVPMPENDLSNFYKNTVGLLSFEQWAYVSIAMMLLFILGYLIYHFSALANRKRIAFLGGTTALIISVVAVGLAYVRYTEFMADDPAIVFAAEVVVTDAPNANGAERFRLHEGTKVIIEEGFEGWKKVRIPDGNTGWMPAEDLKALKDF</sequence>